<reference evidence="3" key="2">
    <citation type="submission" date="2009-11" db="EMBL/GenBank/DDBJ databases">
        <title>The Genome Sequence of Allomyces macrogynus strain ATCC 38327.</title>
        <authorList>
            <consortium name="The Broad Institute Genome Sequencing Platform"/>
            <person name="Russ C."/>
            <person name="Cuomo C."/>
            <person name="Shea T."/>
            <person name="Young S.K."/>
            <person name="Zeng Q."/>
            <person name="Koehrsen M."/>
            <person name="Haas B."/>
            <person name="Borodovsky M."/>
            <person name="Guigo R."/>
            <person name="Alvarado L."/>
            <person name="Berlin A."/>
            <person name="Borenstein D."/>
            <person name="Chen Z."/>
            <person name="Engels R."/>
            <person name="Freedman E."/>
            <person name="Gellesch M."/>
            <person name="Goldberg J."/>
            <person name="Griggs A."/>
            <person name="Gujja S."/>
            <person name="Heiman D."/>
            <person name="Hepburn T."/>
            <person name="Howarth C."/>
            <person name="Jen D."/>
            <person name="Larson L."/>
            <person name="Lewis B."/>
            <person name="Mehta T."/>
            <person name="Park D."/>
            <person name="Pearson M."/>
            <person name="Roberts A."/>
            <person name="Saif S."/>
            <person name="Shenoy N."/>
            <person name="Sisk P."/>
            <person name="Stolte C."/>
            <person name="Sykes S."/>
            <person name="Walk T."/>
            <person name="White J."/>
            <person name="Yandava C."/>
            <person name="Burger G."/>
            <person name="Gray M.W."/>
            <person name="Holland P.W.H."/>
            <person name="King N."/>
            <person name="Lang F.B.F."/>
            <person name="Roger A.J."/>
            <person name="Ruiz-Trillo I."/>
            <person name="Lander E."/>
            <person name="Nusbaum C."/>
        </authorList>
    </citation>
    <scope>NUCLEOTIDE SEQUENCE [LARGE SCALE GENOMIC DNA]</scope>
    <source>
        <strain evidence="3">ATCC 38327</strain>
    </source>
</reference>
<dbReference type="OrthoDB" id="5591195at2759"/>
<evidence type="ECO:0000256" key="1">
    <source>
        <dbReference type="SAM" id="MobiDB-lite"/>
    </source>
</evidence>
<sequence>MHQQSARFAPPAPTRASRRDREQARQSGCPPISHPLASSIAASMPVRDFQLLDTPLTSSPSISPAASPPPAFPDAARASTTTSTPFGWHHPVHALSALLAPHCGPGRAAQYSAAALLPVLSHSAAYRAFNHLVATGLEHAHAERLIRDFLGWQVALRESGAAAMAVTVASATAAAAVAPVDRLKPTAISGSDRTTTVAAPAGPSTTVGTPPTPPPEWMSAMIAHAAAAEFGPPNGAPPSAAGMPLHADVVSARHYRAGGEPPCGAPAVSPSSHPSPSAIPPPTPATFDPLVDAIMPAVLAVTMAWAPDTLRAPRDLTAWRLWTARHFAPSAVIRHAAHHLPRTTTIPSPLIARYLDAHFRTAKLVEAHWAIPWARASVVATGPTALRAEIPDVLVTQRYLASTVLMTSDLVVKVVDGLVTEWAVVVHQIDELVRAPVVGMRAFQSSPLVSPTGLPRAVEQIVQMAHVVEAMMPVVELAIHQSSGRPLWDIVPLSDPKPVPRNVFVAAPPPPTFGLGLTDSLYGSGLVDDEAGPASFDHFHDCVSAVCTTDVLIFRTGLGDSTLSGPCPMIAMQ</sequence>
<protein>
    <submittedName>
        <fullName evidence="2">Uncharacterized protein</fullName>
    </submittedName>
</protein>
<feature type="region of interest" description="Disordered" evidence="1">
    <location>
        <begin position="57"/>
        <end position="84"/>
    </location>
</feature>
<dbReference type="EMBL" id="GG745342">
    <property type="protein sequence ID" value="KNE63706.1"/>
    <property type="molecule type" value="Genomic_DNA"/>
</dbReference>
<feature type="region of interest" description="Disordered" evidence="1">
    <location>
        <begin position="1"/>
        <end position="36"/>
    </location>
</feature>
<feature type="region of interest" description="Disordered" evidence="1">
    <location>
        <begin position="260"/>
        <end position="281"/>
    </location>
</feature>
<gene>
    <name evidence="2" type="ORF">AMAG_08801</name>
</gene>
<dbReference type="AlphaFoldDB" id="A0A0L0SMB1"/>
<name>A0A0L0SMB1_ALLM3</name>
<reference evidence="2 3" key="1">
    <citation type="submission" date="2009-11" db="EMBL/GenBank/DDBJ databases">
        <title>Annotation of Allomyces macrogynus ATCC 38327.</title>
        <authorList>
            <consortium name="The Broad Institute Genome Sequencing Platform"/>
            <person name="Russ C."/>
            <person name="Cuomo C."/>
            <person name="Burger G."/>
            <person name="Gray M.W."/>
            <person name="Holland P.W.H."/>
            <person name="King N."/>
            <person name="Lang F.B.F."/>
            <person name="Roger A.J."/>
            <person name="Ruiz-Trillo I."/>
            <person name="Young S.K."/>
            <person name="Zeng Q."/>
            <person name="Gargeya S."/>
            <person name="Fitzgerald M."/>
            <person name="Haas B."/>
            <person name="Abouelleil A."/>
            <person name="Alvarado L."/>
            <person name="Arachchi H.M."/>
            <person name="Berlin A."/>
            <person name="Chapman S.B."/>
            <person name="Gearin G."/>
            <person name="Goldberg J."/>
            <person name="Griggs A."/>
            <person name="Gujja S."/>
            <person name="Hansen M."/>
            <person name="Heiman D."/>
            <person name="Howarth C."/>
            <person name="Larimer J."/>
            <person name="Lui A."/>
            <person name="MacDonald P.J.P."/>
            <person name="McCowen C."/>
            <person name="Montmayeur A."/>
            <person name="Murphy C."/>
            <person name="Neiman D."/>
            <person name="Pearson M."/>
            <person name="Priest M."/>
            <person name="Roberts A."/>
            <person name="Saif S."/>
            <person name="Shea T."/>
            <person name="Sisk P."/>
            <person name="Stolte C."/>
            <person name="Sykes S."/>
            <person name="Wortman J."/>
            <person name="Nusbaum C."/>
            <person name="Birren B."/>
        </authorList>
    </citation>
    <scope>NUCLEOTIDE SEQUENCE [LARGE SCALE GENOMIC DNA]</scope>
    <source>
        <strain evidence="2 3">ATCC 38327</strain>
    </source>
</reference>
<feature type="compositionally biased region" description="Low complexity" evidence="1">
    <location>
        <begin position="265"/>
        <end position="276"/>
    </location>
</feature>
<keyword evidence="3" id="KW-1185">Reference proteome</keyword>
<proteinExistence type="predicted"/>
<organism evidence="2 3">
    <name type="scientific">Allomyces macrogynus (strain ATCC 38327)</name>
    <name type="common">Allomyces javanicus var. macrogynus</name>
    <dbReference type="NCBI Taxonomy" id="578462"/>
    <lineage>
        <taxon>Eukaryota</taxon>
        <taxon>Fungi</taxon>
        <taxon>Fungi incertae sedis</taxon>
        <taxon>Blastocladiomycota</taxon>
        <taxon>Blastocladiomycetes</taxon>
        <taxon>Blastocladiales</taxon>
        <taxon>Blastocladiaceae</taxon>
        <taxon>Allomyces</taxon>
    </lineage>
</organism>
<dbReference type="Proteomes" id="UP000054350">
    <property type="component" value="Unassembled WGS sequence"/>
</dbReference>
<evidence type="ECO:0000313" key="3">
    <source>
        <dbReference type="Proteomes" id="UP000054350"/>
    </source>
</evidence>
<dbReference type="VEuPathDB" id="FungiDB:AMAG_08801"/>
<evidence type="ECO:0000313" key="2">
    <source>
        <dbReference type="EMBL" id="KNE63706.1"/>
    </source>
</evidence>
<accession>A0A0L0SMB1</accession>